<proteinExistence type="inferred from homology"/>
<feature type="transmembrane region" description="Helical" evidence="7">
    <location>
        <begin position="56"/>
        <end position="78"/>
    </location>
</feature>
<keyword evidence="2 7" id="KW-0812">Transmembrane</keyword>
<evidence type="ECO:0000313" key="8">
    <source>
        <dbReference type="EMBL" id="AXI29435.1"/>
    </source>
</evidence>
<protein>
    <recommendedName>
        <fullName evidence="10">Holin</fullName>
    </recommendedName>
</protein>
<dbReference type="Pfam" id="PF05105">
    <property type="entry name" value="Phage_holin_4_1"/>
    <property type="match status" value="1"/>
</dbReference>
<evidence type="ECO:0000256" key="7">
    <source>
        <dbReference type="SAM" id="Phobius"/>
    </source>
</evidence>
<sequence>MLRLSFLYKRRLIMKLSAEVFDLKDLATPAFSFAGITGGSVGVVLGMIYGDDTINVMAALLLFSIVGLDWAGAIAAAIKDGTYSSEYGKVGIIRTVVILVLPVIGRLMDLVIGTPNVAFLFITGGLIYHNFMSMTANFARAGFEKWIPNKMLQAVASEIEAKITRSEGRREAISPNQVESPSLTPATPVAPVDTPENPLINSDSHQDTQKAE</sequence>
<evidence type="ECO:0008006" key="10">
    <source>
        <dbReference type="Google" id="ProtNLM"/>
    </source>
</evidence>
<evidence type="ECO:0000256" key="1">
    <source>
        <dbReference type="ARBA" id="ARBA00004141"/>
    </source>
</evidence>
<dbReference type="InterPro" id="IPR006480">
    <property type="entry name" value="Phage_holin_4_1"/>
</dbReference>
<evidence type="ECO:0000256" key="4">
    <source>
        <dbReference type="ARBA" id="ARBA00023136"/>
    </source>
</evidence>
<dbReference type="EMBL" id="CP022674">
    <property type="protein sequence ID" value="AXI29435.1"/>
    <property type="molecule type" value="Genomic_DNA"/>
</dbReference>
<feature type="transmembrane region" description="Helical" evidence="7">
    <location>
        <begin position="30"/>
        <end position="50"/>
    </location>
</feature>
<evidence type="ECO:0000313" key="9">
    <source>
        <dbReference type="Proteomes" id="UP000253834"/>
    </source>
</evidence>
<dbReference type="AlphaFoldDB" id="A0AA86I072"/>
<feature type="region of interest" description="Disordered" evidence="6">
    <location>
        <begin position="166"/>
        <end position="212"/>
    </location>
</feature>
<evidence type="ECO:0000256" key="2">
    <source>
        <dbReference type="ARBA" id="ARBA00022692"/>
    </source>
</evidence>
<evidence type="ECO:0000256" key="3">
    <source>
        <dbReference type="ARBA" id="ARBA00022989"/>
    </source>
</evidence>
<reference evidence="8 9" key="1">
    <citation type="submission" date="2017-07" db="EMBL/GenBank/DDBJ databases">
        <title>Isolation and development of strain Bacillus megaterium SR7 for enhanced growth and metabolite production under supercritical carbon dioxide.</title>
        <authorList>
            <person name="Freedman A.J.E."/>
            <person name="Peet K.C."/>
            <person name="Boock J.T."/>
            <person name="Penn K."/>
            <person name="Prather K.L.J."/>
            <person name="Thompson J.R."/>
        </authorList>
    </citation>
    <scope>NUCLEOTIDE SEQUENCE [LARGE SCALE GENOMIC DNA]</scope>
    <source>
        <strain evidence="8 9">SR7</strain>
    </source>
</reference>
<gene>
    <name evidence="8" type="ORF">CIB87_10585</name>
</gene>
<comment type="similarity">
    <text evidence="5">Belongs to the bacteriophage holin family. Cp-1 holin subfamily.</text>
</comment>
<evidence type="ECO:0000256" key="5">
    <source>
        <dbReference type="ARBA" id="ARBA00023600"/>
    </source>
</evidence>
<feature type="compositionally biased region" description="Low complexity" evidence="6">
    <location>
        <begin position="184"/>
        <end position="195"/>
    </location>
</feature>
<evidence type="ECO:0000256" key="6">
    <source>
        <dbReference type="SAM" id="MobiDB-lite"/>
    </source>
</evidence>
<accession>A0AA86I072</accession>
<dbReference type="Proteomes" id="UP000253834">
    <property type="component" value="Chromosome"/>
</dbReference>
<keyword evidence="3 7" id="KW-1133">Transmembrane helix</keyword>
<feature type="compositionally biased region" description="Polar residues" evidence="6">
    <location>
        <begin position="174"/>
        <end position="183"/>
    </location>
</feature>
<comment type="subcellular location">
    <subcellularLocation>
        <location evidence="1">Membrane</location>
        <topology evidence="1">Multi-pass membrane protein</topology>
    </subcellularLocation>
</comment>
<feature type="transmembrane region" description="Helical" evidence="7">
    <location>
        <begin position="114"/>
        <end position="131"/>
    </location>
</feature>
<keyword evidence="4 7" id="KW-0472">Membrane</keyword>
<name>A0AA86I072_PRIMG</name>
<organism evidence="8 9">
    <name type="scientific">Priestia megaterium</name>
    <name type="common">Bacillus megaterium</name>
    <dbReference type="NCBI Taxonomy" id="1404"/>
    <lineage>
        <taxon>Bacteria</taxon>
        <taxon>Bacillati</taxon>
        <taxon>Bacillota</taxon>
        <taxon>Bacilli</taxon>
        <taxon>Bacillales</taxon>
        <taxon>Bacillaceae</taxon>
        <taxon>Priestia</taxon>
    </lineage>
</organism>
<dbReference type="GO" id="GO:0016020">
    <property type="term" value="C:membrane"/>
    <property type="evidence" value="ECO:0007669"/>
    <property type="project" value="UniProtKB-SubCell"/>
</dbReference>